<evidence type="ECO:0000313" key="10">
    <source>
        <dbReference type="Proteomes" id="UP000054618"/>
    </source>
</evidence>
<organism evidence="9 10">
    <name type="scientific">Legionella quinlivanii</name>
    <dbReference type="NCBI Taxonomy" id="45073"/>
    <lineage>
        <taxon>Bacteria</taxon>
        <taxon>Pseudomonadati</taxon>
        <taxon>Pseudomonadota</taxon>
        <taxon>Gammaproteobacteria</taxon>
        <taxon>Legionellales</taxon>
        <taxon>Legionellaceae</taxon>
        <taxon>Legionella</taxon>
    </lineage>
</organism>
<dbReference type="AlphaFoldDB" id="A0A0W0Y4T0"/>
<feature type="domain" description="Fumarate lyase N-terminal" evidence="7">
    <location>
        <begin position="8"/>
        <end position="302"/>
    </location>
</feature>
<dbReference type="Pfam" id="PF00206">
    <property type="entry name" value="Lyase_1"/>
    <property type="match status" value="1"/>
</dbReference>
<comment type="similarity">
    <text evidence="6">Belongs to the lyase 1 family. Argininosuccinate lyase subfamily.</text>
</comment>
<dbReference type="OrthoDB" id="9769623at2"/>
<comment type="similarity">
    <text evidence="3">In the N-terminal section; belongs to the lyase 1 family. Argininosuccinate lyase subfamily.</text>
</comment>
<keyword evidence="6" id="KW-0963">Cytoplasm</keyword>
<dbReference type="HAMAP" id="MF_00006">
    <property type="entry name" value="Arg_succ_lyase"/>
    <property type="match status" value="1"/>
</dbReference>
<dbReference type="InterPro" id="IPR029419">
    <property type="entry name" value="Arg_succ_lyase_C"/>
</dbReference>
<dbReference type="PRINTS" id="PR00145">
    <property type="entry name" value="ARGSUCLYASE"/>
</dbReference>
<evidence type="ECO:0000313" key="9">
    <source>
        <dbReference type="EMBL" id="KTD51620.1"/>
    </source>
</evidence>
<dbReference type="EMBL" id="LNYS01000006">
    <property type="protein sequence ID" value="KTD51620.1"/>
    <property type="molecule type" value="Genomic_DNA"/>
</dbReference>
<dbReference type="UniPathway" id="UPA00068">
    <property type="reaction ID" value="UER00114"/>
</dbReference>
<dbReference type="Proteomes" id="UP000054618">
    <property type="component" value="Unassembled WGS sequence"/>
</dbReference>
<dbReference type="InterPro" id="IPR020557">
    <property type="entry name" value="Fumarate_lyase_CS"/>
</dbReference>
<protein>
    <recommendedName>
        <fullName evidence="4 6">Argininosuccinate lyase</fullName>
        <shortName evidence="6">ASAL</shortName>
        <ecNumber evidence="4 6">4.3.2.1</ecNumber>
    </recommendedName>
    <alternativeName>
        <fullName evidence="6">Arginosuccinase</fullName>
    </alternativeName>
</protein>
<proteinExistence type="inferred from homology"/>
<dbReference type="STRING" id="45073.Lqui_0464"/>
<dbReference type="InterPro" id="IPR024083">
    <property type="entry name" value="Fumarase/histidase_N"/>
</dbReference>
<comment type="pathway">
    <text evidence="2 6">Amino-acid biosynthesis; L-arginine biosynthesis; L-arginine from L-ornithine and carbamoyl phosphate: step 3/3.</text>
</comment>
<dbReference type="PANTHER" id="PTHR43814:SF1">
    <property type="entry name" value="ARGININOSUCCINATE LYASE"/>
    <property type="match status" value="1"/>
</dbReference>
<dbReference type="InterPro" id="IPR009049">
    <property type="entry name" value="Argininosuccinate_lyase"/>
</dbReference>
<keyword evidence="10" id="KW-1185">Reference proteome</keyword>
<dbReference type="Gene3D" id="1.10.40.30">
    <property type="entry name" value="Fumarase/aspartase (C-terminal domain)"/>
    <property type="match status" value="1"/>
</dbReference>
<keyword evidence="6 9" id="KW-0456">Lyase</keyword>
<reference evidence="9 10" key="1">
    <citation type="submission" date="2015-11" db="EMBL/GenBank/DDBJ databases">
        <title>Genomic analysis of 38 Legionella species identifies large and diverse effector repertoires.</title>
        <authorList>
            <person name="Burstein D."/>
            <person name="Amaro F."/>
            <person name="Zusman T."/>
            <person name="Lifshitz Z."/>
            <person name="Cohen O."/>
            <person name="Gilbert J.A."/>
            <person name="Pupko T."/>
            <person name="Shuman H.A."/>
            <person name="Segal G."/>
        </authorList>
    </citation>
    <scope>NUCLEOTIDE SEQUENCE [LARGE SCALE GENOMIC DNA]</scope>
    <source>
        <strain evidence="9 10">CDC#1442-AUS-E</strain>
    </source>
</reference>
<dbReference type="InterPro" id="IPR022761">
    <property type="entry name" value="Fumarate_lyase_N"/>
</dbReference>
<dbReference type="GO" id="GO:0005829">
    <property type="term" value="C:cytosol"/>
    <property type="evidence" value="ECO:0007669"/>
    <property type="project" value="TreeGrafter"/>
</dbReference>
<dbReference type="FunFam" id="1.10.275.10:FF:000002">
    <property type="entry name" value="Argininosuccinate lyase"/>
    <property type="match status" value="1"/>
</dbReference>
<feature type="domain" description="Argininosuccinate lyase C-terminal" evidence="8">
    <location>
        <begin position="365"/>
        <end position="406"/>
    </location>
</feature>
<dbReference type="PANTHER" id="PTHR43814">
    <property type="entry name" value="ARGININOSUCCINATE LYASE"/>
    <property type="match status" value="1"/>
</dbReference>
<evidence type="ECO:0000259" key="7">
    <source>
        <dbReference type="Pfam" id="PF00206"/>
    </source>
</evidence>
<keyword evidence="6" id="KW-0028">Amino-acid biosynthesis</keyword>
<accession>A0A0W0Y4T0</accession>
<comment type="catalytic activity">
    <reaction evidence="1 6">
        <text>2-(N(omega)-L-arginino)succinate = fumarate + L-arginine</text>
        <dbReference type="Rhea" id="RHEA:24020"/>
        <dbReference type="ChEBI" id="CHEBI:29806"/>
        <dbReference type="ChEBI" id="CHEBI:32682"/>
        <dbReference type="ChEBI" id="CHEBI:57472"/>
        <dbReference type="EC" id="4.3.2.1"/>
    </reaction>
</comment>
<dbReference type="FunFam" id="1.20.200.10:FF:000015">
    <property type="entry name" value="argininosuccinate lyase isoform X2"/>
    <property type="match status" value="1"/>
</dbReference>
<name>A0A0W0Y4T0_9GAMM</name>
<evidence type="ECO:0000256" key="4">
    <source>
        <dbReference type="ARBA" id="ARBA00012338"/>
    </source>
</evidence>
<dbReference type="Pfam" id="PF14698">
    <property type="entry name" value="ASL_C2"/>
    <property type="match status" value="1"/>
</dbReference>
<dbReference type="InterPro" id="IPR008948">
    <property type="entry name" value="L-Aspartase-like"/>
</dbReference>
<keyword evidence="5 6" id="KW-0055">Arginine biosynthesis</keyword>
<comment type="subcellular location">
    <subcellularLocation>
        <location evidence="6">Cytoplasm</location>
    </subcellularLocation>
</comment>
<evidence type="ECO:0000256" key="6">
    <source>
        <dbReference type="HAMAP-Rule" id="MF_00006"/>
    </source>
</evidence>
<gene>
    <name evidence="6" type="primary">argH</name>
    <name evidence="9" type="ORF">Lqui_0464</name>
</gene>
<dbReference type="NCBIfam" id="TIGR00838">
    <property type="entry name" value="argH"/>
    <property type="match status" value="1"/>
</dbReference>
<dbReference type="PRINTS" id="PR00149">
    <property type="entry name" value="FUMRATELYASE"/>
</dbReference>
<dbReference type="PATRIC" id="fig|45073.5.peg.493"/>
<comment type="caution">
    <text evidence="9">The sequence shown here is derived from an EMBL/GenBank/DDBJ whole genome shotgun (WGS) entry which is preliminary data.</text>
</comment>
<dbReference type="GO" id="GO:0004056">
    <property type="term" value="F:argininosuccinate lyase activity"/>
    <property type="evidence" value="ECO:0007669"/>
    <property type="project" value="UniProtKB-UniRule"/>
</dbReference>
<dbReference type="Gene3D" id="1.20.200.10">
    <property type="entry name" value="Fumarase/aspartase (Central domain)"/>
    <property type="match status" value="1"/>
</dbReference>
<dbReference type="RefSeq" id="WP_058506587.1">
    <property type="nucleotide sequence ID" value="NZ_CAAAIK010000002.1"/>
</dbReference>
<sequence length="413" mass="46274">MTSKVWGGRFKKSLDRRAAQFNASLSFDHILYEQDIAGSQVHARMLARQGLLNEEEAQAICNALQTIRQEIRQGIHSLTEDHEDIHMLIEHLLIDKIGETGKKLHTGRSRNDQVALDIRLYARDAGQHIKLLLEKLIACLQGLTDKHDGDWMPGYTHLQQAQPVKLGQYFAAYQGMFERDLSRLADWRSRMNYSPLGAGALAGSSLPLDRAWTASQLGFSGVISNTLDAVSDRDFVIELGSFASILMMHLSRMSEDLILWATQEFNFVNLDDAFATGSSLMPNKKNPDIPELIRGKSGRVFGHLMGMLTVMKGLPLSYNKDMQEDKEALFDTCNTVIACLEVMTPFLESLQFNIQLMQEKAHSGFLNATAVLETLVMQGIAFREAHHQVGSWVAEAMSKNCSLADIMKDRDSE</sequence>
<dbReference type="InterPro" id="IPR000362">
    <property type="entry name" value="Fumarate_lyase_fam"/>
</dbReference>
<dbReference type="CDD" id="cd01359">
    <property type="entry name" value="Argininosuccinate_lyase"/>
    <property type="match status" value="1"/>
</dbReference>
<dbReference type="SUPFAM" id="SSF48557">
    <property type="entry name" value="L-aspartase-like"/>
    <property type="match status" value="1"/>
</dbReference>
<dbReference type="GO" id="GO:0042450">
    <property type="term" value="P:L-arginine biosynthetic process via ornithine"/>
    <property type="evidence" value="ECO:0007669"/>
    <property type="project" value="UniProtKB-UniRule"/>
</dbReference>
<evidence type="ECO:0000256" key="5">
    <source>
        <dbReference type="ARBA" id="ARBA00022571"/>
    </source>
</evidence>
<dbReference type="PROSITE" id="PS00163">
    <property type="entry name" value="FUMARATE_LYASES"/>
    <property type="match status" value="1"/>
</dbReference>
<evidence type="ECO:0000256" key="3">
    <source>
        <dbReference type="ARBA" id="ARBA00005552"/>
    </source>
</evidence>
<evidence type="ECO:0000256" key="1">
    <source>
        <dbReference type="ARBA" id="ARBA00000985"/>
    </source>
</evidence>
<dbReference type="Gene3D" id="1.10.275.10">
    <property type="entry name" value="Fumarase/aspartase (N-terminal domain)"/>
    <property type="match status" value="1"/>
</dbReference>
<evidence type="ECO:0000259" key="8">
    <source>
        <dbReference type="Pfam" id="PF14698"/>
    </source>
</evidence>
<dbReference type="EC" id="4.3.2.1" evidence="4 6"/>
<evidence type="ECO:0000256" key="2">
    <source>
        <dbReference type="ARBA" id="ARBA00004941"/>
    </source>
</evidence>